<sequence length="80" mass="8343">MSPCAISWTGWRRWAPLAVGAYVLAALMPVMIGSGGPPAPAALWTIAGWDALWSLVAVAALIRPSTVDAWPRTPVSSGVD</sequence>
<keyword evidence="1" id="KW-0812">Transmembrane</keyword>
<feature type="transmembrane region" description="Helical" evidence="1">
    <location>
        <begin position="14"/>
        <end position="35"/>
    </location>
</feature>
<keyword evidence="3" id="KW-1185">Reference proteome</keyword>
<organism evidence="2 3">
    <name type="scientific">Dactylosporangium cerinum</name>
    <dbReference type="NCBI Taxonomy" id="1434730"/>
    <lineage>
        <taxon>Bacteria</taxon>
        <taxon>Bacillati</taxon>
        <taxon>Actinomycetota</taxon>
        <taxon>Actinomycetes</taxon>
        <taxon>Micromonosporales</taxon>
        <taxon>Micromonosporaceae</taxon>
        <taxon>Dactylosporangium</taxon>
    </lineage>
</organism>
<dbReference type="Proteomes" id="UP001595912">
    <property type="component" value="Unassembled WGS sequence"/>
</dbReference>
<proteinExistence type="predicted"/>
<name>A0ABV9VPC0_9ACTN</name>
<evidence type="ECO:0000256" key="1">
    <source>
        <dbReference type="SAM" id="Phobius"/>
    </source>
</evidence>
<keyword evidence="1" id="KW-1133">Transmembrane helix</keyword>
<evidence type="ECO:0000313" key="2">
    <source>
        <dbReference type="EMBL" id="MFC4997832.1"/>
    </source>
</evidence>
<reference evidence="3" key="1">
    <citation type="journal article" date="2019" name="Int. J. Syst. Evol. Microbiol.">
        <title>The Global Catalogue of Microorganisms (GCM) 10K type strain sequencing project: providing services to taxonomists for standard genome sequencing and annotation.</title>
        <authorList>
            <consortium name="The Broad Institute Genomics Platform"/>
            <consortium name="The Broad Institute Genome Sequencing Center for Infectious Disease"/>
            <person name="Wu L."/>
            <person name="Ma J."/>
        </authorList>
    </citation>
    <scope>NUCLEOTIDE SEQUENCE [LARGE SCALE GENOMIC DNA]</scope>
    <source>
        <strain evidence="3">CGMCC 4.7152</strain>
    </source>
</reference>
<gene>
    <name evidence="2" type="ORF">ACFPIJ_08325</name>
</gene>
<dbReference type="RefSeq" id="WP_380114079.1">
    <property type="nucleotide sequence ID" value="NZ_JBHSIU010000010.1"/>
</dbReference>
<dbReference type="EMBL" id="JBHSIU010000010">
    <property type="protein sequence ID" value="MFC4997832.1"/>
    <property type="molecule type" value="Genomic_DNA"/>
</dbReference>
<keyword evidence="1" id="KW-0472">Membrane</keyword>
<accession>A0ABV9VPC0</accession>
<comment type="caution">
    <text evidence="2">The sequence shown here is derived from an EMBL/GenBank/DDBJ whole genome shotgun (WGS) entry which is preliminary data.</text>
</comment>
<protein>
    <submittedName>
        <fullName evidence="2">Uncharacterized protein</fullName>
    </submittedName>
</protein>
<evidence type="ECO:0000313" key="3">
    <source>
        <dbReference type="Proteomes" id="UP001595912"/>
    </source>
</evidence>
<feature type="transmembrane region" description="Helical" evidence="1">
    <location>
        <begin position="41"/>
        <end position="62"/>
    </location>
</feature>